<proteinExistence type="predicted"/>
<evidence type="ECO:0000256" key="2">
    <source>
        <dbReference type="SAM" id="Phobius"/>
    </source>
</evidence>
<evidence type="ECO:0000313" key="4">
    <source>
        <dbReference type="Proteomes" id="UP000076874"/>
    </source>
</evidence>
<dbReference type="OrthoDB" id="5233297at2759"/>
<feature type="transmembrane region" description="Helical" evidence="2">
    <location>
        <begin position="285"/>
        <end position="306"/>
    </location>
</feature>
<sequence>MYGSGAMQTLVTNMLTPAAAEAITERGQSATDFSAPNGSASLFSAPVVLFTGTGFAPFCDRLCQKLARARFIPDRSATAADPSVAANVLFKALLTTTKTTATATATATGHRGQDDCRVPSGLLGPAWIILRASVFRHGTRTALPYLFAAVVFHHVRRTFWPGCPGAGGYLFHQPDEAWRLVLVRPDVFLETTLAAAGSQPGLSFFLQGAQKRSWDLVAGGAAALVITADDAVLFARARLFVATAFVSDAHLRTLIHRIRDAYIVVFLVWFFSCVEYAIARTSHALALWYACYVLATVNHGSGRAVLSRQLNDYPIAAVVFAWSQLAAYTVGGIVPLVQAAVVCAIRQRQPVLLWSLVSIAVTLYALLCYRSRLYIVIEMGGFFLFLGYLGLSGLLMLANEFSSSPGAPVEQDRTEANGKPRAGKNKNDKLI</sequence>
<feature type="transmembrane region" description="Helical" evidence="2">
    <location>
        <begin position="381"/>
        <end position="398"/>
    </location>
</feature>
<dbReference type="Proteomes" id="UP000076874">
    <property type="component" value="Unassembled WGS sequence"/>
</dbReference>
<accession>A0A167P0C9</accession>
<evidence type="ECO:0000313" key="3">
    <source>
        <dbReference type="EMBL" id="OAA56147.1"/>
    </source>
</evidence>
<feature type="transmembrane region" description="Helical" evidence="2">
    <location>
        <begin position="313"/>
        <end position="331"/>
    </location>
</feature>
<protein>
    <submittedName>
        <fullName evidence="3">Uncharacterized protein</fullName>
    </submittedName>
</protein>
<evidence type="ECO:0000256" key="1">
    <source>
        <dbReference type="SAM" id="MobiDB-lite"/>
    </source>
</evidence>
<organism evidence="3 4">
    <name type="scientific">Niveomyces insectorum RCEF 264</name>
    <dbReference type="NCBI Taxonomy" id="1081102"/>
    <lineage>
        <taxon>Eukaryota</taxon>
        <taxon>Fungi</taxon>
        <taxon>Dikarya</taxon>
        <taxon>Ascomycota</taxon>
        <taxon>Pezizomycotina</taxon>
        <taxon>Sordariomycetes</taxon>
        <taxon>Hypocreomycetidae</taxon>
        <taxon>Hypocreales</taxon>
        <taxon>Cordycipitaceae</taxon>
        <taxon>Niveomyces</taxon>
    </lineage>
</organism>
<keyword evidence="2" id="KW-0472">Membrane</keyword>
<reference evidence="3 4" key="1">
    <citation type="journal article" date="2016" name="Genome Biol. Evol.">
        <title>Divergent and convergent evolution of fungal pathogenicity.</title>
        <authorList>
            <person name="Shang Y."/>
            <person name="Xiao G."/>
            <person name="Zheng P."/>
            <person name="Cen K."/>
            <person name="Zhan S."/>
            <person name="Wang C."/>
        </authorList>
    </citation>
    <scope>NUCLEOTIDE SEQUENCE [LARGE SCALE GENOMIC DNA]</scope>
    <source>
        <strain evidence="3 4">RCEF 264</strain>
    </source>
</reference>
<dbReference type="EMBL" id="AZHD01000017">
    <property type="protein sequence ID" value="OAA56147.1"/>
    <property type="molecule type" value="Genomic_DNA"/>
</dbReference>
<gene>
    <name evidence="3" type="ORF">SPI_07758</name>
</gene>
<feature type="transmembrane region" description="Helical" evidence="2">
    <location>
        <begin position="261"/>
        <end position="279"/>
    </location>
</feature>
<keyword evidence="2" id="KW-0812">Transmembrane</keyword>
<keyword evidence="2" id="KW-1133">Transmembrane helix</keyword>
<name>A0A167P0C9_9HYPO</name>
<feature type="region of interest" description="Disordered" evidence="1">
    <location>
        <begin position="404"/>
        <end position="431"/>
    </location>
</feature>
<feature type="transmembrane region" description="Helical" evidence="2">
    <location>
        <begin position="351"/>
        <end position="369"/>
    </location>
</feature>
<keyword evidence="4" id="KW-1185">Reference proteome</keyword>
<comment type="caution">
    <text evidence="3">The sequence shown here is derived from an EMBL/GenBank/DDBJ whole genome shotgun (WGS) entry which is preliminary data.</text>
</comment>
<dbReference type="AlphaFoldDB" id="A0A167P0C9"/>